<dbReference type="KEGG" id="hbi:HBZC1_05490"/>
<evidence type="ECO:0000313" key="3">
    <source>
        <dbReference type="EMBL" id="CCB79535.1"/>
    </source>
</evidence>
<dbReference type="AlphaFoldDB" id="F8KRY5"/>
<feature type="compositionally biased region" description="Polar residues" evidence="1">
    <location>
        <begin position="246"/>
        <end position="256"/>
    </location>
</feature>
<feature type="compositionally biased region" description="Basic residues" evidence="1">
    <location>
        <begin position="192"/>
        <end position="213"/>
    </location>
</feature>
<keyword evidence="2" id="KW-0732">Signal</keyword>
<protein>
    <submittedName>
        <fullName evidence="3">Uncharacterized protein</fullName>
    </submittedName>
</protein>
<dbReference type="Proteomes" id="UP000008387">
    <property type="component" value="Chromosome"/>
</dbReference>
<accession>F8KRY5</accession>
<feature type="signal peptide" evidence="2">
    <location>
        <begin position="1"/>
        <end position="16"/>
    </location>
</feature>
<feature type="compositionally biased region" description="Basic and acidic residues" evidence="1">
    <location>
        <begin position="325"/>
        <end position="339"/>
    </location>
</feature>
<feature type="compositionally biased region" description="Low complexity" evidence="1">
    <location>
        <begin position="269"/>
        <end position="291"/>
    </location>
</feature>
<feature type="compositionally biased region" description="Low complexity" evidence="1">
    <location>
        <begin position="236"/>
        <end position="245"/>
    </location>
</feature>
<reference evidence="3 4" key="1">
    <citation type="journal article" date="2011" name="J. Bacteriol.">
        <title>Genome sequence of Helicobacter bizzozeronii strain CIII-1, an isolate from human gastric mucosa.</title>
        <authorList>
            <person name="Schott T."/>
            <person name="Rossi M."/>
            <person name="Hanninen M.L."/>
        </authorList>
    </citation>
    <scope>NUCLEOTIDE SEQUENCE [LARGE SCALE GENOMIC DNA]</scope>
    <source>
        <strain evidence="3 4">CIII-1</strain>
    </source>
</reference>
<evidence type="ECO:0000256" key="2">
    <source>
        <dbReference type="SAM" id="SignalP"/>
    </source>
</evidence>
<feature type="compositionally biased region" description="Polar residues" evidence="1">
    <location>
        <begin position="145"/>
        <end position="172"/>
    </location>
</feature>
<evidence type="ECO:0000313" key="4">
    <source>
        <dbReference type="Proteomes" id="UP000008387"/>
    </source>
</evidence>
<name>F8KRY5_HELBC</name>
<feature type="chain" id="PRO_5003373913" evidence="2">
    <location>
        <begin position="17"/>
        <end position="602"/>
    </location>
</feature>
<dbReference type="HOGENOM" id="CLU_453280_0_0_7"/>
<keyword evidence="4" id="KW-1185">Reference proteome</keyword>
<dbReference type="EMBL" id="FR871757">
    <property type="protein sequence ID" value="CCB79535.1"/>
    <property type="molecule type" value="Genomic_DNA"/>
</dbReference>
<proteinExistence type="predicted"/>
<evidence type="ECO:0000256" key="1">
    <source>
        <dbReference type="SAM" id="MobiDB-lite"/>
    </source>
</evidence>
<sequence length="602" mass="66952">MKNLLFLILLVGYLQALVVQTSADLDLKKAVGTFQGVVFYKNAPQKHLIIEGTYKLQNSKLILEATHLKKIPPNKKSKPTTHPLLQVQAVQNLGTMRLKKIAKGSKIYFKEPNLQKMATLLGVDYAQYVASQNVLGVLNPPNSAPTPQNLTVANPQTQTNPTSSKTLSNAPKTSTPRSYQRTTRTPSTRSTRTTRRRTSTTRSHTTSKARTASRRNSQSIKTTTSTHSTRSRTPRTPRSTRSNRTQVASTQNTPPTQRAYPTPNPSNPPISTNPSPSPSSPTYAPSYIPIPESNFIPPRTSPTPSQPTPNTTKPAQNPQATLVAENKDKKENGVKEADKQAPPSQTPKTSMESPTIQHGAGMGEMQEFACGHWTYDDDKLEAYRPSVMRGLDKASGQYLDLSPCNLEADPTSGKSGKIVLAYTQLPDKIEVLGPTTTMHTFKLSRANYSEGRCYKARTRQCLHIEPNSNQEWSSTYSTTTTKITKTYKRPPQVGSALSTEYIKVLEENKAERKSTIKDNGLGLSDQFMEFVEIYQGQYLDDRIKNSPEYVAWKERFVRPGHGTCSQYEIEKLITNKKVLPSIHNTRIICVKSGDFLLENKQP</sequence>
<feature type="region of interest" description="Disordered" evidence="1">
    <location>
        <begin position="140"/>
        <end position="358"/>
    </location>
</feature>
<dbReference type="STRING" id="1002804.HBZC1_05490"/>
<gene>
    <name evidence="3" type="ordered locus">HBZC1_05490</name>
</gene>
<dbReference type="PRINTS" id="PR01217">
    <property type="entry name" value="PRICHEXTENSN"/>
</dbReference>
<feature type="compositionally biased region" description="Polar residues" evidence="1">
    <location>
        <begin position="342"/>
        <end position="356"/>
    </location>
</feature>
<feature type="compositionally biased region" description="Low complexity" evidence="1">
    <location>
        <begin position="173"/>
        <end position="191"/>
    </location>
</feature>
<organism evidence="3 4">
    <name type="scientific">Helicobacter bizzozeronii (strain CIII-1)</name>
    <dbReference type="NCBI Taxonomy" id="1002804"/>
    <lineage>
        <taxon>Bacteria</taxon>
        <taxon>Pseudomonadati</taxon>
        <taxon>Campylobacterota</taxon>
        <taxon>Epsilonproteobacteria</taxon>
        <taxon>Campylobacterales</taxon>
        <taxon>Helicobacteraceae</taxon>
        <taxon>Helicobacter</taxon>
    </lineage>
</organism>
<dbReference type="RefSeq" id="WP_013890012.1">
    <property type="nucleotide sequence ID" value="NC_015674.1"/>
</dbReference>